<dbReference type="AlphaFoldDB" id="A0A8J6JE86"/>
<evidence type="ECO:0000259" key="8">
    <source>
        <dbReference type="PROSITE" id="PS50045"/>
    </source>
</evidence>
<evidence type="ECO:0000256" key="7">
    <source>
        <dbReference type="ARBA" id="ARBA00029500"/>
    </source>
</evidence>
<dbReference type="PANTHER" id="PTHR32071:SF57">
    <property type="entry name" value="C4-DICARBOXYLATE TRANSPORT TRANSCRIPTIONAL REGULATORY PROTEIN DCTD"/>
    <property type="match status" value="1"/>
</dbReference>
<keyword evidence="10" id="KW-1185">Reference proteome</keyword>
<evidence type="ECO:0000256" key="6">
    <source>
        <dbReference type="ARBA" id="ARBA00023163"/>
    </source>
</evidence>
<name>A0A8J6JE86_9FIRM</name>
<evidence type="ECO:0000313" key="10">
    <source>
        <dbReference type="Proteomes" id="UP000661435"/>
    </source>
</evidence>
<dbReference type="SUPFAM" id="SSF55785">
    <property type="entry name" value="PYP-like sensor domain (PAS domain)"/>
    <property type="match status" value="1"/>
</dbReference>
<keyword evidence="5" id="KW-0238">DNA-binding</keyword>
<dbReference type="InterPro" id="IPR035965">
    <property type="entry name" value="PAS-like_dom_sf"/>
</dbReference>
<comment type="caution">
    <text evidence="9">The sequence shown here is derived from an EMBL/GenBank/DDBJ whole genome shotgun (WGS) entry which is preliminary data.</text>
</comment>
<keyword evidence="1" id="KW-0547">Nucleotide-binding</keyword>
<dbReference type="PROSITE" id="PS00688">
    <property type="entry name" value="SIGMA54_INTERACT_3"/>
    <property type="match status" value="1"/>
</dbReference>
<dbReference type="FunFam" id="3.40.50.300:FF:000006">
    <property type="entry name" value="DNA-binding transcriptional regulator NtrC"/>
    <property type="match status" value="1"/>
</dbReference>
<proteinExistence type="predicted"/>
<dbReference type="InterPro" id="IPR003593">
    <property type="entry name" value="AAA+_ATPase"/>
</dbReference>
<dbReference type="InterPro" id="IPR002078">
    <property type="entry name" value="Sigma_54_int"/>
</dbReference>
<dbReference type="GO" id="GO:0006355">
    <property type="term" value="P:regulation of DNA-templated transcription"/>
    <property type="evidence" value="ECO:0007669"/>
    <property type="project" value="InterPro"/>
</dbReference>
<dbReference type="SUPFAM" id="SSF52540">
    <property type="entry name" value="P-loop containing nucleoside triphosphate hydrolases"/>
    <property type="match status" value="1"/>
</dbReference>
<keyword evidence="4" id="KW-0805">Transcription regulation</keyword>
<dbReference type="Gene3D" id="3.40.50.300">
    <property type="entry name" value="P-loop containing nucleotide triphosphate hydrolases"/>
    <property type="match status" value="1"/>
</dbReference>
<evidence type="ECO:0000313" key="9">
    <source>
        <dbReference type="EMBL" id="MBC5734318.1"/>
    </source>
</evidence>
<dbReference type="InterPro" id="IPR025943">
    <property type="entry name" value="Sigma_54_int_dom_ATP-bd_2"/>
</dbReference>
<dbReference type="CDD" id="cd00009">
    <property type="entry name" value="AAA"/>
    <property type="match status" value="1"/>
</dbReference>
<dbReference type="PROSITE" id="PS50045">
    <property type="entry name" value="SIGMA54_INTERACT_4"/>
    <property type="match status" value="1"/>
</dbReference>
<dbReference type="InterPro" id="IPR030828">
    <property type="entry name" value="HTH_TyrR"/>
</dbReference>
<organism evidence="9 10">
    <name type="scientific">Lawsonibacter hominis</name>
    <dbReference type="NCBI Taxonomy" id="2763053"/>
    <lineage>
        <taxon>Bacteria</taxon>
        <taxon>Bacillati</taxon>
        <taxon>Bacillota</taxon>
        <taxon>Clostridia</taxon>
        <taxon>Eubacteriales</taxon>
        <taxon>Oscillospiraceae</taxon>
        <taxon>Lawsonibacter</taxon>
    </lineage>
</organism>
<evidence type="ECO:0000256" key="3">
    <source>
        <dbReference type="ARBA" id="ARBA00022840"/>
    </source>
</evidence>
<dbReference type="Pfam" id="PF18024">
    <property type="entry name" value="HTH_50"/>
    <property type="match status" value="1"/>
</dbReference>
<evidence type="ECO:0000256" key="2">
    <source>
        <dbReference type="ARBA" id="ARBA00022797"/>
    </source>
</evidence>
<dbReference type="PROSITE" id="PS00676">
    <property type="entry name" value="SIGMA54_INTERACT_2"/>
    <property type="match status" value="1"/>
</dbReference>
<gene>
    <name evidence="9" type="ORF">H8S57_11350</name>
</gene>
<dbReference type="Pfam" id="PF25601">
    <property type="entry name" value="AAA_lid_14"/>
    <property type="match status" value="1"/>
</dbReference>
<dbReference type="PANTHER" id="PTHR32071">
    <property type="entry name" value="TRANSCRIPTIONAL REGULATORY PROTEIN"/>
    <property type="match status" value="1"/>
</dbReference>
<dbReference type="Gene3D" id="1.10.8.60">
    <property type="match status" value="1"/>
</dbReference>
<accession>A0A8J6JE86</accession>
<evidence type="ECO:0000256" key="1">
    <source>
        <dbReference type="ARBA" id="ARBA00022741"/>
    </source>
</evidence>
<dbReference type="EMBL" id="JACOPP010000016">
    <property type="protein sequence ID" value="MBC5734318.1"/>
    <property type="molecule type" value="Genomic_DNA"/>
</dbReference>
<dbReference type="Proteomes" id="UP000661435">
    <property type="component" value="Unassembled WGS sequence"/>
</dbReference>
<evidence type="ECO:0000256" key="4">
    <source>
        <dbReference type="ARBA" id="ARBA00023015"/>
    </source>
</evidence>
<protein>
    <recommendedName>
        <fullName evidence="7">HTH-type transcriptional regulatory protein TyrR</fullName>
    </recommendedName>
</protein>
<dbReference type="GO" id="GO:0005524">
    <property type="term" value="F:ATP binding"/>
    <property type="evidence" value="ECO:0007669"/>
    <property type="project" value="UniProtKB-KW"/>
</dbReference>
<keyword evidence="2" id="KW-0058">Aromatic hydrocarbons catabolism</keyword>
<dbReference type="SMART" id="SM00382">
    <property type="entry name" value="AAA"/>
    <property type="match status" value="1"/>
</dbReference>
<dbReference type="GO" id="GO:0003677">
    <property type="term" value="F:DNA binding"/>
    <property type="evidence" value="ECO:0007669"/>
    <property type="project" value="UniProtKB-KW"/>
</dbReference>
<dbReference type="RefSeq" id="WP_186908207.1">
    <property type="nucleotide sequence ID" value="NZ_JACOPP010000016.1"/>
</dbReference>
<dbReference type="InterPro" id="IPR027417">
    <property type="entry name" value="P-loop_NTPase"/>
</dbReference>
<feature type="domain" description="Sigma-54 factor interaction" evidence="8">
    <location>
        <begin position="152"/>
        <end position="381"/>
    </location>
</feature>
<dbReference type="InterPro" id="IPR025944">
    <property type="entry name" value="Sigma_54_int_dom_CS"/>
</dbReference>
<keyword evidence="6" id="KW-0804">Transcription</keyword>
<dbReference type="InterPro" id="IPR058031">
    <property type="entry name" value="AAA_lid_NorR"/>
</dbReference>
<sequence length="465" mass="51963">MQEQLIPPVGDEPIPADIRTVGNAFRISLALFDRDGKILYMNRSFARECGVDADRAVGQPETYFTGDPMLPDVFLYQRMICRTIRRMDGFVFITAIPMFDEAGAIRFVGMTMENEAALNEVRRSFEALVASTERSVHIQSAADRHAAILRPLMGRHQSMVRLREFLKQIGPSSASVLITGESGCGKEVAADCIQALSSRSEQPYVKINCAAIPAHLLESELFGYEPGAFTGANAKGKKGLLEVANGGTLFLDEIGDMPPELQPKLLRALQHGEVYRIGSTKVRHTDVRIIAATNVDLNQKIVEGKFREDLYYRLAVIPVRIPPLRERKSDIFLLASYYLSIYCGKYNRNLVFPDDIEELLKSYDWPGNVRELQNVVEYYVVCSPTSEGLSCEQLQTVFRHPVTGPGRPGSTLEDKLDAYEKQLLQEALEEEKSLRRAAKRLGIDASTLSRKARKYGLALHRESGA</sequence>
<evidence type="ECO:0000256" key="5">
    <source>
        <dbReference type="ARBA" id="ARBA00023125"/>
    </source>
</evidence>
<dbReference type="SUPFAM" id="SSF46689">
    <property type="entry name" value="Homeodomain-like"/>
    <property type="match status" value="1"/>
</dbReference>
<reference evidence="9" key="1">
    <citation type="submission" date="2020-08" db="EMBL/GenBank/DDBJ databases">
        <title>Genome public.</title>
        <authorList>
            <person name="Liu C."/>
            <person name="Sun Q."/>
        </authorList>
    </citation>
    <scope>NUCLEOTIDE SEQUENCE</scope>
    <source>
        <strain evidence="9">NSJ-51</strain>
    </source>
</reference>
<dbReference type="Gene3D" id="1.10.10.60">
    <property type="entry name" value="Homeodomain-like"/>
    <property type="match status" value="1"/>
</dbReference>
<dbReference type="Pfam" id="PF00158">
    <property type="entry name" value="Sigma54_activat"/>
    <property type="match status" value="1"/>
</dbReference>
<dbReference type="InterPro" id="IPR009057">
    <property type="entry name" value="Homeodomain-like_sf"/>
</dbReference>
<keyword evidence="3" id="KW-0067">ATP-binding</keyword>